<protein>
    <submittedName>
        <fullName evidence="1">Uncharacterized protein</fullName>
    </submittedName>
</protein>
<comment type="caution">
    <text evidence="1">The sequence shown here is derived from an EMBL/GenBank/DDBJ whole genome shotgun (WGS) entry which is preliminary data.</text>
</comment>
<organism evidence="1">
    <name type="scientific">bioreactor metagenome</name>
    <dbReference type="NCBI Taxonomy" id="1076179"/>
    <lineage>
        <taxon>unclassified sequences</taxon>
        <taxon>metagenomes</taxon>
        <taxon>ecological metagenomes</taxon>
    </lineage>
</organism>
<accession>A0A644SW16</accession>
<dbReference type="AlphaFoldDB" id="A0A644SW16"/>
<dbReference type="EMBL" id="VSSQ01000008">
    <property type="protein sequence ID" value="MPL58900.1"/>
    <property type="molecule type" value="Genomic_DNA"/>
</dbReference>
<sequence>MRIEQLDAGARFYPGPRRYRASPFRESKAGAFLGAPASVKSGTLGQAIRELSAEDEEIPLPDEHGPIVFKDGVFQIDVSESEGQAGIDPALKGLIDSILGSQSNKDDA</sequence>
<proteinExistence type="predicted"/>
<name>A0A644SW16_9ZZZZ</name>
<gene>
    <name evidence="1" type="ORF">SDC9_04446</name>
</gene>
<evidence type="ECO:0000313" key="1">
    <source>
        <dbReference type="EMBL" id="MPL58900.1"/>
    </source>
</evidence>
<reference evidence="1" key="1">
    <citation type="submission" date="2019-08" db="EMBL/GenBank/DDBJ databases">
        <authorList>
            <person name="Kucharzyk K."/>
            <person name="Murdoch R.W."/>
            <person name="Higgins S."/>
            <person name="Loffler F."/>
        </authorList>
    </citation>
    <scope>NUCLEOTIDE SEQUENCE</scope>
</reference>